<evidence type="ECO:0000256" key="15">
    <source>
        <dbReference type="SAM" id="MobiDB-lite"/>
    </source>
</evidence>
<proteinExistence type="predicted"/>
<feature type="compositionally biased region" description="Low complexity" evidence="15">
    <location>
        <begin position="13"/>
        <end position="24"/>
    </location>
</feature>
<dbReference type="Pfam" id="PF13632">
    <property type="entry name" value="Glyco_trans_2_3"/>
    <property type="match status" value="1"/>
</dbReference>
<keyword evidence="3" id="KW-0997">Cell inner membrane</keyword>
<dbReference type="PANTHER" id="PTHR43867:SF4">
    <property type="entry name" value="BETA-(1-3)-GLUCOSYL TRANSFERASE"/>
    <property type="match status" value="1"/>
</dbReference>
<feature type="transmembrane region" description="Helical" evidence="16">
    <location>
        <begin position="832"/>
        <end position="856"/>
    </location>
</feature>
<name>A0A3M3JSF2_9PSED</name>
<evidence type="ECO:0000256" key="10">
    <source>
        <dbReference type="ARBA" id="ARBA00023136"/>
    </source>
</evidence>
<evidence type="ECO:0000256" key="8">
    <source>
        <dbReference type="ARBA" id="ARBA00022842"/>
    </source>
</evidence>
<dbReference type="Gene3D" id="3.90.550.10">
    <property type="entry name" value="Spore Coat Polysaccharide Biosynthesis Protein SpsA, Chain A"/>
    <property type="match status" value="1"/>
</dbReference>
<keyword evidence="7" id="KW-0378">Hydrolase</keyword>
<organism evidence="18 19">
    <name type="scientific">Pseudomonas syringae pv. coriandricola</name>
    <dbReference type="NCBI Taxonomy" id="264453"/>
    <lineage>
        <taxon>Bacteria</taxon>
        <taxon>Pseudomonadati</taxon>
        <taxon>Pseudomonadota</taxon>
        <taxon>Gammaproteobacteria</taxon>
        <taxon>Pseudomonadales</taxon>
        <taxon>Pseudomonadaceae</taxon>
        <taxon>Pseudomonas</taxon>
    </lineage>
</organism>
<comment type="catalytic activity">
    <reaction evidence="11">
        <text>a 1,2-diacyl-sn-glycerol + UDP-alpha-D-glucose = a 1,2-diacyl-3-O-(beta-D-glucopyranosyl)-sn-glycerol + UDP + H(+)</text>
        <dbReference type="Rhea" id="RHEA:17285"/>
        <dbReference type="ChEBI" id="CHEBI:15378"/>
        <dbReference type="ChEBI" id="CHEBI:17815"/>
        <dbReference type="ChEBI" id="CHEBI:58223"/>
        <dbReference type="ChEBI" id="CHEBI:58885"/>
        <dbReference type="ChEBI" id="CHEBI:75799"/>
        <dbReference type="EC" id="2.4.1.336"/>
    </reaction>
</comment>
<feature type="domain" description="Glycosyltransferase 2-like" evidence="17">
    <location>
        <begin position="515"/>
        <end position="730"/>
    </location>
</feature>
<evidence type="ECO:0000259" key="17">
    <source>
        <dbReference type="Pfam" id="PF13632"/>
    </source>
</evidence>
<dbReference type="AlphaFoldDB" id="A0A3M3JSF2"/>
<evidence type="ECO:0000256" key="5">
    <source>
        <dbReference type="ARBA" id="ARBA00022679"/>
    </source>
</evidence>
<feature type="transmembrane region" description="Helical" evidence="16">
    <location>
        <begin position="689"/>
        <end position="708"/>
    </location>
</feature>
<evidence type="ECO:0000256" key="16">
    <source>
        <dbReference type="SAM" id="Phobius"/>
    </source>
</evidence>
<feature type="transmembrane region" description="Helical" evidence="16">
    <location>
        <begin position="754"/>
        <end position="776"/>
    </location>
</feature>
<keyword evidence="10 16" id="KW-0472">Membrane</keyword>
<feature type="transmembrane region" description="Helical" evidence="16">
    <location>
        <begin position="720"/>
        <end position="742"/>
    </location>
</feature>
<accession>A0A3M3JSF2</accession>
<dbReference type="InterPro" id="IPR000490">
    <property type="entry name" value="Glyco_hydro_17"/>
</dbReference>
<dbReference type="SUPFAM" id="SSF53448">
    <property type="entry name" value="Nucleotide-diphospho-sugar transferases"/>
    <property type="match status" value="1"/>
</dbReference>
<dbReference type="Proteomes" id="UP000271468">
    <property type="component" value="Unassembled WGS sequence"/>
</dbReference>
<evidence type="ECO:0000256" key="13">
    <source>
        <dbReference type="ARBA" id="ARBA00068721"/>
    </source>
</evidence>
<keyword evidence="3" id="KW-1003">Cell membrane</keyword>
<evidence type="ECO:0000256" key="7">
    <source>
        <dbReference type="ARBA" id="ARBA00022801"/>
    </source>
</evidence>
<dbReference type="GO" id="GO:0016758">
    <property type="term" value="F:hexosyltransferase activity"/>
    <property type="evidence" value="ECO:0007669"/>
    <property type="project" value="TreeGrafter"/>
</dbReference>
<evidence type="ECO:0000256" key="3">
    <source>
        <dbReference type="ARBA" id="ARBA00022519"/>
    </source>
</evidence>
<dbReference type="PROSITE" id="PS00587">
    <property type="entry name" value="GLYCOSYL_HYDROL_F17"/>
    <property type="match status" value="1"/>
</dbReference>
<gene>
    <name evidence="18" type="ORF">ALQ65_04582</name>
</gene>
<reference evidence="18 19" key="1">
    <citation type="submission" date="2018-08" db="EMBL/GenBank/DDBJ databases">
        <title>Recombination of ecologically and evolutionarily significant loci maintains genetic cohesion in the Pseudomonas syringae species complex.</title>
        <authorList>
            <person name="Dillon M."/>
            <person name="Thakur S."/>
            <person name="Almeida R.N.D."/>
            <person name="Weir B.S."/>
            <person name="Guttman D.S."/>
        </authorList>
    </citation>
    <scope>NUCLEOTIDE SEQUENCE [LARGE SCALE GENOMIC DNA]</scope>
    <source>
        <strain evidence="18 19">ICMP 12341</strain>
    </source>
</reference>
<keyword evidence="6 16" id="KW-0812">Transmembrane</keyword>
<evidence type="ECO:0000256" key="4">
    <source>
        <dbReference type="ARBA" id="ARBA00022676"/>
    </source>
</evidence>
<keyword evidence="8" id="KW-0460">Magnesium</keyword>
<sequence>MKTSMPIAAKVKSATGSRGTTSSSMEHISNMDENIPKDLACPAKSLNYTADRADELPDWPETISGITYAPFRSKQSPHTRIFPTREQIREDLLLIRALTRHIRTYSVEDTLSCIPEIAEELGMSVTLGVWINQDVKHNNQELMAGIDLTRRFSSVCRLIIGNEVLYRNDASVDQLIDYLRTARGDVTVPVSTSEIWHIWCETPELAEQTDFIAAHVLPFWEGISATDASAAVIARASELKHMFPDKPLILSEIGWPSNGNYRKRLDKYLAEQSIYLRTQLSLLEQHGHDYFVLEAFDQPWKTDEGLQGPHWGIFDAQRTLKLQVRGPIKRHVSWQSKIPKILEVLRPTSWVTGLLMLAVAYSVLVAIGMHYAQPLSEWVALPVALFWAASLMVGAGTEVHEFLEACWGPEKPRSFPPKRTQTDFSPRVSVHVPCYNEPPEMVKQTLDSLNALKYPDLEVLIIDNNTQDPETWKPIEQHCQQLGPRFRFFHVDSLEGFKAGALNYLLEYTSELTDIVAVIDADYCVHPLWLKHMVPHFENPDIAVIQVPQDYRDGDDSLFKRCCNAEYRGFFNIGMVVRNNQDAIIQHGTMTLIRKSALQQLGWAQWCICEDAELGLRMLEHGFSTGYNASSYGKGLIPDTFTHFKKQRYRWAYGAMQIVKQHAGSLIRGKSPHLHAIQRYHFLAGWMPWAAEGLNYLLTLTMLFWSVIMVLRPDISAPVAWVYPFSLLLLLALRVVKVLALYQRLISTDIKEALAAILAGMALYPTIGKAVLSGIFTSQLPFFRTPKQTSGNSFGQAMLEAREDVCMVLILWGTITFLFIRKEDIGMDLGFWIAMLFAQSLPYLAAVVMAILSAIANRPSRSTT</sequence>
<evidence type="ECO:0000256" key="1">
    <source>
        <dbReference type="ARBA" id="ARBA00004141"/>
    </source>
</evidence>
<dbReference type="InterPro" id="IPR029044">
    <property type="entry name" value="Nucleotide-diphossugar_trans"/>
</dbReference>
<dbReference type="PANTHER" id="PTHR43867">
    <property type="entry name" value="CELLULOSE SYNTHASE CATALYTIC SUBUNIT A [UDP-FORMING]"/>
    <property type="match status" value="1"/>
</dbReference>
<feature type="region of interest" description="Disordered" evidence="15">
    <location>
        <begin position="1"/>
        <end position="25"/>
    </location>
</feature>
<comment type="subcellular location">
    <subcellularLocation>
        <location evidence="1">Membrane</location>
        <topology evidence="1">Multi-pass membrane protein</topology>
    </subcellularLocation>
</comment>
<dbReference type="EMBL" id="RBOV01000078">
    <property type="protein sequence ID" value="RMN13852.1"/>
    <property type="molecule type" value="Genomic_DNA"/>
</dbReference>
<dbReference type="GO" id="GO:0004553">
    <property type="term" value="F:hydrolase activity, hydrolyzing O-glycosyl compounds"/>
    <property type="evidence" value="ECO:0007669"/>
    <property type="project" value="InterPro"/>
</dbReference>
<evidence type="ECO:0000256" key="9">
    <source>
        <dbReference type="ARBA" id="ARBA00022989"/>
    </source>
</evidence>
<evidence type="ECO:0000256" key="2">
    <source>
        <dbReference type="ARBA" id="ARBA00004881"/>
    </source>
</evidence>
<dbReference type="Gene3D" id="3.20.20.80">
    <property type="entry name" value="Glycosidases"/>
    <property type="match status" value="1"/>
</dbReference>
<protein>
    <recommendedName>
        <fullName evidence="13">Beta-monoglucosyldiacylglycerol synthase</fullName>
        <ecNumber evidence="12">2.4.1.336</ecNumber>
    </recommendedName>
    <alternativeName>
        <fullName evidence="14">UDP-glucose:1,2-diacylglycerol 3-beta-D-glucosyltransferase</fullName>
    </alternativeName>
</protein>
<evidence type="ECO:0000313" key="18">
    <source>
        <dbReference type="EMBL" id="RMN13852.1"/>
    </source>
</evidence>
<keyword evidence="9 16" id="KW-1133">Transmembrane helix</keyword>
<dbReference type="InterPro" id="IPR017853">
    <property type="entry name" value="GH"/>
</dbReference>
<evidence type="ECO:0000256" key="11">
    <source>
        <dbReference type="ARBA" id="ARBA00053004"/>
    </source>
</evidence>
<evidence type="ECO:0000256" key="6">
    <source>
        <dbReference type="ARBA" id="ARBA00022692"/>
    </source>
</evidence>
<evidence type="ECO:0000256" key="14">
    <source>
        <dbReference type="ARBA" id="ARBA00078564"/>
    </source>
</evidence>
<dbReference type="GO" id="GO:0005886">
    <property type="term" value="C:plasma membrane"/>
    <property type="evidence" value="ECO:0007669"/>
    <property type="project" value="TreeGrafter"/>
</dbReference>
<comment type="pathway">
    <text evidence="2">Glycan metabolism.</text>
</comment>
<evidence type="ECO:0000256" key="12">
    <source>
        <dbReference type="ARBA" id="ARBA00066964"/>
    </source>
</evidence>
<dbReference type="InterPro" id="IPR050321">
    <property type="entry name" value="Glycosyltr_2/OpgH_subfam"/>
</dbReference>
<dbReference type="FunFam" id="3.90.550.10:FF:000164">
    <property type="entry name" value="Beta-(1-3)-glucosyl transferase"/>
    <property type="match status" value="1"/>
</dbReference>
<evidence type="ECO:0000313" key="19">
    <source>
        <dbReference type="Proteomes" id="UP000271468"/>
    </source>
</evidence>
<keyword evidence="4" id="KW-0328">Glycosyltransferase</keyword>
<keyword evidence="5 18" id="KW-0808">Transferase</keyword>
<dbReference type="SUPFAM" id="SSF51445">
    <property type="entry name" value="(Trans)glycosidases"/>
    <property type="match status" value="1"/>
</dbReference>
<comment type="caution">
    <text evidence="18">The sequence shown here is derived from an EMBL/GenBank/DDBJ whole genome shotgun (WGS) entry which is preliminary data.</text>
</comment>
<dbReference type="GO" id="GO:0005975">
    <property type="term" value="P:carbohydrate metabolic process"/>
    <property type="evidence" value="ECO:0007669"/>
    <property type="project" value="InterPro"/>
</dbReference>
<dbReference type="InterPro" id="IPR001173">
    <property type="entry name" value="Glyco_trans_2-like"/>
</dbReference>
<dbReference type="EC" id="2.4.1.336" evidence="12"/>
<feature type="transmembrane region" description="Helical" evidence="16">
    <location>
        <begin position="350"/>
        <end position="372"/>
    </location>
</feature>